<dbReference type="GO" id="GO:0005743">
    <property type="term" value="C:mitochondrial inner membrane"/>
    <property type="evidence" value="ECO:0007669"/>
    <property type="project" value="TreeGrafter"/>
</dbReference>
<organism evidence="3 4">
    <name type="scientific">Lepidopterella palustris CBS 459.81</name>
    <dbReference type="NCBI Taxonomy" id="1314670"/>
    <lineage>
        <taxon>Eukaryota</taxon>
        <taxon>Fungi</taxon>
        <taxon>Dikarya</taxon>
        <taxon>Ascomycota</taxon>
        <taxon>Pezizomycotina</taxon>
        <taxon>Dothideomycetes</taxon>
        <taxon>Pleosporomycetidae</taxon>
        <taxon>Mytilinidiales</taxon>
        <taxon>Argynnaceae</taxon>
        <taxon>Lepidopterella</taxon>
    </lineage>
</organism>
<feature type="transmembrane region" description="Helical" evidence="2">
    <location>
        <begin position="132"/>
        <end position="160"/>
    </location>
</feature>
<keyword evidence="2" id="KW-0472">Membrane</keyword>
<evidence type="ECO:0000256" key="2">
    <source>
        <dbReference type="SAM" id="Phobius"/>
    </source>
</evidence>
<evidence type="ECO:0000313" key="3">
    <source>
        <dbReference type="EMBL" id="OCK84186.1"/>
    </source>
</evidence>
<reference evidence="3 4" key="1">
    <citation type="journal article" date="2016" name="Nat. Commun.">
        <title>Ectomycorrhizal ecology is imprinted in the genome of the dominant symbiotic fungus Cenococcum geophilum.</title>
        <authorList>
            <consortium name="DOE Joint Genome Institute"/>
            <person name="Peter M."/>
            <person name="Kohler A."/>
            <person name="Ohm R.A."/>
            <person name="Kuo A."/>
            <person name="Krutzmann J."/>
            <person name="Morin E."/>
            <person name="Arend M."/>
            <person name="Barry K.W."/>
            <person name="Binder M."/>
            <person name="Choi C."/>
            <person name="Clum A."/>
            <person name="Copeland A."/>
            <person name="Grisel N."/>
            <person name="Haridas S."/>
            <person name="Kipfer T."/>
            <person name="LaButti K."/>
            <person name="Lindquist E."/>
            <person name="Lipzen A."/>
            <person name="Maire R."/>
            <person name="Meier B."/>
            <person name="Mihaltcheva S."/>
            <person name="Molinier V."/>
            <person name="Murat C."/>
            <person name="Poggeler S."/>
            <person name="Quandt C.A."/>
            <person name="Sperisen C."/>
            <person name="Tritt A."/>
            <person name="Tisserant E."/>
            <person name="Crous P.W."/>
            <person name="Henrissat B."/>
            <person name="Nehls U."/>
            <person name="Egli S."/>
            <person name="Spatafora J.W."/>
            <person name="Grigoriev I.V."/>
            <person name="Martin F.M."/>
        </authorList>
    </citation>
    <scope>NUCLEOTIDE SEQUENCE [LARGE SCALE GENOMIC DNA]</scope>
    <source>
        <strain evidence="3 4">CBS 459.81</strain>
    </source>
</reference>
<dbReference type="AlphaFoldDB" id="A0A8E2EHS7"/>
<dbReference type="GO" id="GO:0006813">
    <property type="term" value="P:potassium ion transport"/>
    <property type="evidence" value="ECO:0007669"/>
    <property type="project" value="TreeGrafter"/>
</dbReference>
<evidence type="ECO:0008006" key="5">
    <source>
        <dbReference type="Google" id="ProtNLM"/>
    </source>
</evidence>
<name>A0A8E2EHS7_9PEZI</name>
<feature type="region of interest" description="Disordered" evidence="1">
    <location>
        <begin position="283"/>
        <end position="322"/>
    </location>
</feature>
<accession>A0A8E2EHS7</accession>
<keyword evidence="2" id="KW-1133">Transmembrane helix</keyword>
<keyword evidence="4" id="KW-1185">Reference proteome</keyword>
<dbReference type="EMBL" id="KV744843">
    <property type="protein sequence ID" value="OCK84186.1"/>
    <property type="molecule type" value="Genomic_DNA"/>
</dbReference>
<evidence type="ECO:0000256" key="1">
    <source>
        <dbReference type="SAM" id="MobiDB-lite"/>
    </source>
</evidence>
<dbReference type="Proteomes" id="UP000250266">
    <property type="component" value="Unassembled WGS sequence"/>
</dbReference>
<dbReference type="PANTHER" id="PTHR28062">
    <property type="entry name" value="K+-H+ EXCHANGE-LIKE PROTEIN"/>
    <property type="match status" value="1"/>
</dbReference>
<dbReference type="OrthoDB" id="5562676at2759"/>
<proteinExistence type="predicted"/>
<dbReference type="InterPro" id="IPR018786">
    <property type="entry name" value="Mit_KHE1"/>
</dbReference>
<sequence>MRLFLLPISTRRSLIYCERLHDRLASERTWLDKITNKANEMWVAWEKDEKSFKRWKKTITVYGNKAFKQIPYEEWGLKTIPALTAKRKSAVVEGKEKVEVMFPGLFLQEKKVPSILLQLATERQALHRKRMLWSIFGMPITIPFILVPVIPNIPFFYLVFRAYSHWKALQGSKHLEFILKTKLLKTIPSSELDEVYTAGLMYSTREISRNAPRPTQHQIEEISKVVDKQTNDGSEDVMVLQRWNGKLIAERFKLPEMEVEIERAVEQVERAIKGKEELVEEKRELERATAAPGQTNGEKAAEIPLEKRSEQVEKEIDDVAKK</sequence>
<keyword evidence="2" id="KW-0812">Transmembrane</keyword>
<dbReference type="PANTHER" id="PTHR28062:SF1">
    <property type="entry name" value="TRANSMEMBRANE PROTEIN"/>
    <property type="match status" value="1"/>
</dbReference>
<feature type="compositionally biased region" description="Basic and acidic residues" evidence="1">
    <location>
        <begin position="299"/>
        <end position="322"/>
    </location>
</feature>
<evidence type="ECO:0000313" key="4">
    <source>
        <dbReference type="Proteomes" id="UP000250266"/>
    </source>
</evidence>
<protein>
    <recommendedName>
        <fullName evidence="5">Mitochondrial K+-H+ exchange-related-domain-containing protein</fullName>
    </recommendedName>
</protein>
<gene>
    <name evidence="3" type="ORF">K432DRAFT_320853</name>
</gene>
<dbReference type="GO" id="GO:1902600">
    <property type="term" value="P:proton transmembrane transport"/>
    <property type="evidence" value="ECO:0007669"/>
    <property type="project" value="TreeGrafter"/>
</dbReference>
<dbReference type="Pfam" id="PF10173">
    <property type="entry name" value="Mit_KHE1"/>
    <property type="match status" value="1"/>
</dbReference>